<accession>A0A9D2VZ92</accession>
<evidence type="ECO:0000256" key="1">
    <source>
        <dbReference type="SAM" id="Phobius"/>
    </source>
</evidence>
<dbReference type="RefSeq" id="WP_176730951.1">
    <property type="nucleotide sequence ID" value="NZ_CABMJS010000018.1"/>
</dbReference>
<dbReference type="EMBL" id="DYXE01000086">
    <property type="protein sequence ID" value="HJH50709.1"/>
    <property type="molecule type" value="Genomic_DNA"/>
</dbReference>
<keyword evidence="1" id="KW-1133">Transmembrane helix</keyword>
<keyword evidence="1" id="KW-0812">Transmembrane</keyword>
<comment type="caution">
    <text evidence="2">The sequence shown here is derived from an EMBL/GenBank/DDBJ whole genome shotgun (WGS) entry which is preliminary data.</text>
</comment>
<organism evidence="2 3">
    <name type="scientific">Merdimonas faecis</name>
    <dbReference type="NCBI Taxonomy" id="1653435"/>
    <lineage>
        <taxon>Bacteria</taxon>
        <taxon>Bacillati</taxon>
        <taxon>Bacillota</taxon>
        <taxon>Clostridia</taxon>
        <taxon>Lachnospirales</taxon>
        <taxon>Lachnospiraceae</taxon>
        <taxon>Merdimonas</taxon>
    </lineage>
</organism>
<evidence type="ECO:0000313" key="3">
    <source>
        <dbReference type="Proteomes" id="UP000813420"/>
    </source>
</evidence>
<gene>
    <name evidence="2" type="ORF">K8V39_10640</name>
</gene>
<dbReference type="Proteomes" id="UP000813420">
    <property type="component" value="Unassembled WGS sequence"/>
</dbReference>
<reference evidence="2" key="2">
    <citation type="submission" date="2021-09" db="EMBL/GenBank/DDBJ databases">
        <authorList>
            <person name="Gilroy R."/>
        </authorList>
    </citation>
    <scope>NUCLEOTIDE SEQUENCE</scope>
    <source>
        <strain evidence="2">USAMLcec4-12693</strain>
    </source>
</reference>
<dbReference type="AlphaFoldDB" id="A0A9D2VZ92"/>
<name>A0A9D2VZ92_9FIRM</name>
<feature type="transmembrane region" description="Helical" evidence="1">
    <location>
        <begin position="27"/>
        <end position="44"/>
    </location>
</feature>
<protein>
    <submittedName>
        <fullName evidence="2">Uncharacterized protein</fullName>
    </submittedName>
</protein>
<keyword evidence="1" id="KW-0472">Membrane</keyword>
<proteinExistence type="predicted"/>
<evidence type="ECO:0000313" key="2">
    <source>
        <dbReference type="EMBL" id="HJH50709.1"/>
    </source>
</evidence>
<sequence>MMLTIILVAIVLVLVVGAVVTGDWEKMDKLFGVVLLVIILYWLYQAFM</sequence>
<reference evidence="2" key="1">
    <citation type="journal article" date="2021" name="PeerJ">
        <title>Extensive microbial diversity within the chicken gut microbiome revealed by metagenomics and culture.</title>
        <authorList>
            <person name="Gilroy R."/>
            <person name="Ravi A."/>
            <person name="Getino M."/>
            <person name="Pursley I."/>
            <person name="Horton D.L."/>
            <person name="Alikhan N.F."/>
            <person name="Baker D."/>
            <person name="Gharbi K."/>
            <person name="Hall N."/>
            <person name="Watson M."/>
            <person name="Adriaenssens E.M."/>
            <person name="Foster-Nyarko E."/>
            <person name="Jarju S."/>
            <person name="Secka A."/>
            <person name="Antonio M."/>
            <person name="Oren A."/>
            <person name="Chaudhuri R.R."/>
            <person name="La Ragione R."/>
            <person name="Hildebrand F."/>
            <person name="Pallen M.J."/>
        </authorList>
    </citation>
    <scope>NUCLEOTIDE SEQUENCE</scope>
    <source>
        <strain evidence="2">USAMLcec4-12693</strain>
    </source>
</reference>